<dbReference type="GO" id="GO:0005886">
    <property type="term" value="C:plasma membrane"/>
    <property type="evidence" value="ECO:0007669"/>
    <property type="project" value="TreeGrafter"/>
</dbReference>
<dbReference type="GO" id="GO:0004467">
    <property type="term" value="F:long-chain fatty acid-CoA ligase activity"/>
    <property type="evidence" value="ECO:0007669"/>
    <property type="project" value="TreeGrafter"/>
</dbReference>
<dbReference type="EMBL" id="KI659793">
    <property type="protein sequence ID" value="ETN78719.1"/>
    <property type="molecule type" value="Genomic_DNA"/>
</dbReference>
<keyword evidence="2" id="KW-0436">Ligase</keyword>
<protein>
    <recommendedName>
        <fullName evidence="7">AMP-dependent synthetase/ligase domain-containing protein</fullName>
    </recommendedName>
</protein>
<dbReference type="GO" id="GO:0005324">
    <property type="term" value="F:long-chain fatty acid transmembrane transporter activity"/>
    <property type="evidence" value="ECO:0007669"/>
    <property type="project" value="TreeGrafter"/>
</dbReference>
<dbReference type="PANTHER" id="PTHR43107">
    <property type="entry name" value="LONG-CHAIN FATTY ACID TRANSPORT PROTEIN"/>
    <property type="match status" value="1"/>
</dbReference>
<dbReference type="AlphaFoldDB" id="W2TAV7"/>
<evidence type="ECO:0000313" key="5">
    <source>
        <dbReference type="EMBL" id="ETN78719.1"/>
    </source>
</evidence>
<dbReference type="SUPFAM" id="SSF56801">
    <property type="entry name" value="Acetyl-CoA synthetase-like"/>
    <property type="match status" value="2"/>
</dbReference>
<comment type="similarity">
    <text evidence="1">Belongs to the ATP-dependent AMP-binding enzyme family.</text>
</comment>
<evidence type="ECO:0000256" key="2">
    <source>
        <dbReference type="ARBA" id="ARBA00022598"/>
    </source>
</evidence>
<dbReference type="GO" id="GO:0005524">
    <property type="term" value="F:ATP binding"/>
    <property type="evidence" value="ECO:0007669"/>
    <property type="project" value="UniProtKB-KW"/>
</dbReference>
<dbReference type="Gene3D" id="3.40.50.980">
    <property type="match status" value="1"/>
</dbReference>
<evidence type="ECO:0008006" key="7">
    <source>
        <dbReference type="Google" id="ProtNLM"/>
    </source>
</evidence>
<dbReference type="STRING" id="51031.W2TAV7"/>
<name>W2TAV7_NECAM</name>
<keyword evidence="6" id="KW-1185">Reference proteome</keyword>
<evidence type="ECO:0000256" key="4">
    <source>
        <dbReference type="ARBA" id="ARBA00022840"/>
    </source>
</evidence>
<sequence length="130" mass="14508">MVSKRSSETCAPSNRDHPIPSPSCIAIFNEPTNSTIQKGDVVAICMENGAHFVAAWLACAKISQYIGELLRYLLLTEKSPYEENHNVRLLIGNGLRPAIWSQFQERFKVKRIAEFYGSTEGTSNLSKNFG</sequence>
<evidence type="ECO:0000256" key="1">
    <source>
        <dbReference type="ARBA" id="ARBA00006432"/>
    </source>
</evidence>
<evidence type="ECO:0000313" key="6">
    <source>
        <dbReference type="Proteomes" id="UP000053676"/>
    </source>
</evidence>
<reference evidence="6" key="1">
    <citation type="journal article" date="2014" name="Nat. Genet.">
        <title>Genome of the human hookworm Necator americanus.</title>
        <authorList>
            <person name="Tang Y.T."/>
            <person name="Gao X."/>
            <person name="Rosa B.A."/>
            <person name="Abubucker S."/>
            <person name="Hallsworth-Pepin K."/>
            <person name="Martin J."/>
            <person name="Tyagi R."/>
            <person name="Heizer E."/>
            <person name="Zhang X."/>
            <person name="Bhonagiri-Palsikar V."/>
            <person name="Minx P."/>
            <person name="Warren W.C."/>
            <person name="Wang Q."/>
            <person name="Zhan B."/>
            <person name="Hotez P.J."/>
            <person name="Sternberg P.W."/>
            <person name="Dougall A."/>
            <person name="Gaze S.T."/>
            <person name="Mulvenna J."/>
            <person name="Sotillo J."/>
            <person name="Ranganathan S."/>
            <person name="Rabelo E.M."/>
            <person name="Wilson R.K."/>
            <person name="Felgner P.L."/>
            <person name="Bethony J."/>
            <person name="Hawdon J.M."/>
            <person name="Gasser R.B."/>
            <person name="Loukas A."/>
            <person name="Mitreva M."/>
        </authorList>
    </citation>
    <scope>NUCLEOTIDE SEQUENCE [LARGE SCALE GENOMIC DNA]</scope>
</reference>
<proteinExistence type="inferred from homology"/>
<dbReference type="InterPro" id="IPR042099">
    <property type="entry name" value="ANL_N_sf"/>
</dbReference>
<organism evidence="5 6">
    <name type="scientific">Necator americanus</name>
    <name type="common">Human hookworm</name>
    <dbReference type="NCBI Taxonomy" id="51031"/>
    <lineage>
        <taxon>Eukaryota</taxon>
        <taxon>Metazoa</taxon>
        <taxon>Ecdysozoa</taxon>
        <taxon>Nematoda</taxon>
        <taxon>Chromadorea</taxon>
        <taxon>Rhabditida</taxon>
        <taxon>Rhabditina</taxon>
        <taxon>Rhabditomorpha</taxon>
        <taxon>Strongyloidea</taxon>
        <taxon>Ancylostomatidae</taxon>
        <taxon>Bunostominae</taxon>
        <taxon>Necator</taxon>
    </lineage>
</organism>
<dbReference type="GO" id="GO:0044539">
    <property type="term" value="P:long-chain fatty acid import into cell"/>
    <property type="evidence" value="ECO:0007669"/>
    <property type="project" value="TreeGrafter"/>
</dbReference>
<gene>
    <name evidence="5" type="ORF">NECAME_02867</name>
</gene>
<dbReference type="Proteomes" id="UP000053676">
    <property type="component" value="Unassembled WGS sequence"/>
</dbReference>
<dbReference type="Gene3D" id="3.40.50.12780">
    <property type="entry name" value="N-terminal domain of ligase-like"/>
    <property type="match status" value="1"/>
</dbReference>
<accession>W2TAV7</accession>
<keyword evidence="3" id="KW-0547">Nucleotide-binding</keyword>
<dbReference type="OrthoDB" id="288590at2759"/>
<dbReference type="GO" id="GO:0005789">
    <property type="term" value="C:endoplasmic reticulum membrane"/>
    <property type="evidence" value="ECO:0007669"/>
    <property type="project" value="TreeGrafter"/>
</dbReference>
<evidence type="ECO:0000256" key="3">
    <source>
        <dbReference type="ARBA" id="ARBA00022741"/>
    </source>
</evidence>
<dbReference type="PANTHER" id="PTHR43107:SF15">
    <property type="entry name" value="FATTY ACID TRANSPORT PROTEIN 3, ISOFORM A"/>
    <property type="match status" value="1"/>
</dbReference>
<keyword evidence="4" id="KW-0067">ATP-binding</keyword>
<dbReference type="KEGG" id="nai:NECAME_02867"/>